<dbReference type="PANTHER" id="PTHR35936:SF19">
    <property type="entry name" value="AMINO-ACID-BINDING PROTEIN YXEM-RELATED"/>
    <property type="match status" value="1"/>
</dbReference>
<sequence>MSHKEKGVGLVKLCLRVFLCLVLLLGITGRMGEVETVFKEVWASGNTVPDTKPVRVGYVEAPCFMQGMSDDAAKSGMAYDYLQRVSYYTNWSYTYVYGDWATILDKLCKGEVDVMAGVSKTPERVGKMLFPDYAMGSENYYIYVHADHPLAGSGLEGLAGHTVSVNADTIMYDLLQRWNEEGRYQLNILTYSGNAKRYKDFKAQRADATVDTDNAVQDDENLIPLAQIGQSDYYLAINKDRPDLLQDLNAALRKISATNPRFTDMLASAYFSKLAVVANLPADELAWLSAHPVITVGYIDDYLPLSDCDDEGQINGILKDILQEIALKLNIQDKVRFQGVPYDSYEELIHALADGSIDVAFPINNDVQQAERDGLFLSSEVITTPMHLIYMGDFSALNLRRIGVKRENSIGDTYVKAYYPEAEIVYYDNVEEMLTAVKRGEADGCILNQFRKDAYLLHAGYRELQTIPLKHYISRGFAVRHGNSELLSILNRGISRLPADFSLTSTYAYTGRMAPMTFKDYLVEHLLAVWLVAGIIIAILSVLLAYIFFIRHNKKKIQYIAHHDNLTGLLNRNSFNIFLSAHSKGYPRDDLVVLSMDLNGLKAANDNLGHEAGDELLIGAAGCMKQVLSPYGSVYRTGGDEFVAIIEAVPESLPSIVQALKVAFGHWQGDKNKVLSVSLGIAHNGETQKLSLSELIALADHEMYRDKAAYYNRQGADRRRQQQQE</sequence>
<dbReference type="Pfam" id="PF00497">
    <property type="entry name" value="SBP_bac_3"/>
    <property type="match status" value="2"/>
</dbReference>
<feature type="transmembrane region" description="Helical" evidence="2">
    <location>
        <begin position="527"/>
        <end position="549"/>
    </location>
</feature>
<keyword evidence="2" id="KW-0472">Membrane</keyword>
<dbReference type="PANTHER" id="PTHR35936">
    <property type="entry name" value="MEMBRANE-BOUND LYTIC MUREIN TRANSGLYCOSYLASE F"/>
    <property type="match status" value="1"/>
</dbReference>
<dbReference type="Gene3D" id="3.30.70.270">
    <property type="match status" value="1"/>
</dbReference>
<dbReference type="EMBL" id="FNJQ01000013">
    <property type="protein sequence ID" value="SDP30489.1"/>
    <property type="molecule type" value="Genomic_DNA"/>
</dbReference>
<dbReference type="InterPro" id="IPR000160">
    <property type="entry name" value="GGDEF_dom"/>
</dbReference>
<dbReference type="Pfam" id="PF00990">
    <property type="entry name" value="GGDEF"/>
    <property type="match status" value="1"/>
</dbReference>
<reference evidence="4 5" key="1">
    <citation type="submission" date="2016-10" db="EMBL/GenBank/DDBJ databases">
        <authorList>
            <person name="de Groot N.N."/>
        </authorList>
    </citation>
    <scope>NUCLEOTIDE SEQUENCE [LARGE SCALE GENOMIC DNA]</scope>
    <source>
        <strain evidence="4 5">S137</strain>
    </source>
</reference>
<keyword evidence="2" id="KW-1133">Transmembrane helix</keyword>
<evidence type="ECO:0000259" key="3">
    <source>
        <dbReference type="PROSITE" id="PS50887"/>
    </source>
</evidence>
<evidence type="ECO:0000256" key="2">
    <source>
        <dbReference type="SAM" id="Phobius"/>
    </source>
</evidence>
<dbReference type="NCBIfam" id="TIGR00254">
    <property type="entry name" value="GGDEF"/>
    <property type="match status" value="1"/>
</dbReference>
<dbReference type="InterPro" id="IPR029787">
    <property type="entry name" value="Nucleotide_cyclase"/>
</dbReference>
<keyword evidence="2" id="KW-0812">Transmembrane</keyword>
<gene>
    <name evidence="4" type="ORF">SAMN05216366_1134</name>
</gene>
<evidence type="ECO:0000256" key="1">
    <source>
        <dbReference type="ARBA" id="ARBA00022729"/>
    </source>
</evidence>
<dbReference type="SMART" id="SM00062">
    <property type="entry name" value="PBPb"/>
    <property type="match status" value="2"/>
</dbReference>
<keyword evidence="1" id="KW-0732">Signal</keyword>
<dbReference type="CDD" id="cd01007">
    <property type="entry name" value="PBP2_BvgS_HisK_like"/>
    <property type="match status" value="1"/>
</dbReference>
<dbReference type="CDD" id="cd01949">
    <property type="entry name" value="GGDEF"/>
    <property type="match status" value="1"/>
</dbReference>
<dbReference type="Gene3D" id="3.40.190.10">
    <property type="entry name" value="Periplasmic binding protein-like II"/>
    <property type="match status" value="4"/>
</dbReference>
<dbReference type="InterPro" id="IPR001638">
    <property type="entry name" value="Solute-binding_3/MltF_N"/>
</dbReference>
<name>A0A1H0RMC3_SELRU</name>
<dbReference type="SUPFAM" id="SSF53850">
    <property type="entry name" value="Periplasmic binding protein-like II"/>
    <property type="match status" value="2"/>
</dbReference>
<feature type="domain" description="GGDEF" evidence="3">
    <location>
        <begin position="589"/>
        <end position="719"/>
    </location>
</feature>
<dbReference type="InterPro" id="IPR043128">
    <property type="entry name" value="Rev_trsase/Diguanyl_cyclase"/>
</dbReference>
<evidence type="ECO:0000313" key="5">
    <source>
        <dbReference type="Proteomes" id="UP000182412"/>
    </source>
</evidence>
<dbReference type="AlphaFoldDB" id="A0A1H0RMC3"/>
<evidence type="ECO:0000313" key="4">
    <source>
        <dbReference type="EMBL" id="SDP30489.1"/>
    </source>
</evidence>
<organism evidence="4 5">
    <name type="scientific">Selenomonas ruminantium</name>
    <dbReference type="NCBI Taxonomy" id="971"/>
    <lineage>
        <taxon>Bacteria</taxon>
        <taxon>Bacillati</taxon>
        <taxon>Bacillota</taxon>
        <taxon>Negativicutes</taxon>
        <taxon>Selenomonadales</taxon>
        <taxon>Selenomonadaceae</taxon>
        <taxon>Selenomonas</taxon>
    </lineage>
</organism>
<accession>A0A1H0RMC3</accession>
<dbReference type="PROSITE" id="PS50887">
    <property type="entry name" value="GGDEF"/>
    <property type="match status" value="1"/>
</dbReference>
<proteinExistence type="predicted"/>
<protein>
    <submittedName>
        <fullName evidence="4">Diguanylate cyclase (GGDEF) domain-containing protein</fullName>
    </submittedName>
</protein>
<dbReference type="SUPFAM" id="SSF55073">
    <property type="entry name" value="Nucleotide cyclase"/>
    <property type="match status" value="1"/>
</dbReference>
<dbReference type="Proteomes" id="UP000182412">
    <property type="component" value="Unassembled WGS sequence"/>
</dbReference>
<dbReference type="SMART" id="SM00267">
    <property type="entry name" value="GGDEF"/>
    <property type="match status" value="1"/>
</dbReference>